<dbReference type="PANTHER" id="PTHR34801:SF6">
    <property type="entry name" value="SLL1620 PROTEIN"/>
    <property type="match status" value="1"/>
</dbReference>
<dbReference type="Pfam" id="PF07386">
    <property type="entry name" value="DUF1499"/>
    <property type="match status" value="1"/>
</dbReference>
<dbReference type="AlphaFoldDB" id="A0A7S3QYE7"/>
<accession>A0A7S3QYE7</accession>
<sequence>MQALPARCQQRAVLQRCKSRMQKRVLRVDASRRAMLSTLPMLFTLPGSEVPPPKIGGDCADCLGPNGGTLASCSGYYASCVSSYDDSPQHFVTPWVYEGKAPEAALRQLEAYLRTQDDVVDLRRDGNYLYAQVQTKTGRDDIEFLVPVDDTTVELRAASRPAPIVAAFDAAGVFRHWGRFETYRKDLGFEILPVLRNRQSLLGGILQTPFDNYGPPPPQGTPTDELLQYDGTNGP</sequence>
<evidence type="ECO:0000256" key="1">
    <source>
        <dbReference type="SAM" id="MobiDB-lite"/>
    </source>
</evidence>
<dbReference type="PANTHER" id="PTHR34801">
    <property type="entry name" value="EXPRESSED PROTEIN"/>
    <property type="match status" value="1"/>
</dbReference>
<organism evidence="2">
    <name type="scientific">Dunaliella tertiolecta</name>
    <name type="common">Green alga</name>
    <dbReference type="NCBI Taxonomy" id="3047"/>
    <lineage>
        <taxon>Eukaryota</taxon>
        <taxon>Viridiplantae</taxon>
        <taxon>Chlorophyta</taxon>
        <taxon>core chlorophytes</taxon>
        <taxon>Chlorophyceae</taxon>
        <taxon>CS clade</taxon>
        <taxon>Chlamydomonadales</taxon>
        <taxon>Dunaliellaceae</taxon>
        <taxon>Dunaliella</taxon>
    </lineage>
</organism>
<protein>
    <submittedName>
        <fullName evidence="2">Uncharacterized protein</fullName>
    </submittedName>
</protein>
<gene>
    <name evidence="2" type="ORF">DTER00134_LOCUS11936</name>
</gene>
<reference evidence="2" key="1">
    <citation type="submission" date="2021-01" db="EMBL/GenBank/DDBJ databases">
        <authorList>
            <person name="Corre E."/>
            <person name="Pelletier E."/>
            <person name="Niang G."/>
            <person name="Scheremetjew M."/>
            <person name="Finn R."/>
            <person name="Kale V."/>
            <person name="Holt S."/>
            <person name="Cochrane G."/>
            <person name="Meng A."/>
            <person name="Brown T."/>
            <person name="Cohen L."/>
        </authorList>
    </citation>
    <scope>NUCLEOTIDE SEQUENCE</scope>
    <source>
        <strain evidence="2">CCMP1320</strain>
    </source>
</reference>
<dbReference type="EMBL" id="HBIP01020103">
    <property type="protein sequence ID" value="CAE0496863.1"/>
    <property type="molecule type" value="Transcribed_RNA"/>
</dbReference>
<dbReference type="InterPro" id="IPR010865">
    <property type="entry name" value="DUF1499"/>
</dbReference>
<proteinExistence type="predicted"/>
<name>A0A7S3QYE7_DUNTE</name>
<feature type="region of interest" description="Disordered" evidence="1">
    <location>
        <begin position="207"/>
        <end position="235"/>
    </location>
</feature>
<evidence type="ECO:0000313" key="2">
    <source>
        <dbReference type="EMBL" id="CAE0496863.1"/>
    </source>
</evidence>